<feature type="compositionally biased region" description="Pro residues" evidence="1">
    <location>
        <begin position="61"/>
        <end position="72"/>
    </location>
</feature>
<organism evidence="2 3">
    <name type="scientific">Hydnum rufescens UP504</name>
    <dbReference type="NCBI Taxonomy" id="1448309"/>
    <lineage>
        <taxon>Eukaryota</taxon>
        <taxon>Fungi</taxon>
        <taxon>Dikarya</taxon>
        <taxon>Basidiomycota</taxon>
        <taxon>Agaricomycotina</taxon>
        <taxon>Agaricomycetes</taxon>
        <taxon>Cantharellales</taxon>
        <taxon>Hydnaceae</taxon>
        <taxon>Hydnum</taxon>
    </lineage>
</organism>
<feature type="region of interest" description="Disordered" evidence="1">
    <location>
        <begin position="1"/>
        <end position="28"/>
    </location>
</feature>
<gene>
    <name evidence="2" type="ORF">BS47DRAFT_1394818</name>
</gene>
<sequence>MAEPPPLSSSTFNPISSPQQHLRSRGRTPFIDFVQQSNVLGPARFALATSNIPRALEKASPLPPAKPSPTRPLSPSHEPNNVPYTPAYALVPVSFPTTSPLMPSTTIYTPTSPLASECLSSRLSRVRPISLGHPSHPEDQGSLSHPIRLPPQEESSSEVPLQRGPSELPPRVPRTHYRTSSISRSGSQIGTPHDADGSASGPSSCVPVSYSFLPVTSTVPTLELSEARTQRDTDTASKPHNLGSNSTRTTPADNNEGHPSDTDPLSKMNRTMKQNKRNTNSERFSFIDVTHCASSPVISFSVTVKVVPTLLDDLPEIFKLVVSDTFDMEDSDHPVIIPSDKVDYGISAVTSDDITTEDTLFDAEVTVGPSPTVEGTIAGSSSIPFVPAAFEEAPHDVKASTASESRALALVEATLPSEPGGQGSIDVSPDRLNQRLICTKLNRLNSVLPRRMMQNSTAPLLPKPRLQLLKGPRDMDATDALLADLAEVPLPSASVKQPRAVTPGPCGPEDDLTPAVSNRPGRHARPPAPEDSLARATSGRLVLDTPTYWNTDATDVAEVPVTILLPRHKGANTSQDEDSPAPGIEHFRVFASKALEFLTLYDPPRPSISRTANPVSGQTGERRSVQPNQATSIWQGVVHVCADTFLDLLFDGVISS</sequence>
<feature type="region of interest" description="Disordered" evidence="1">
    <location>
        <begin position="223"/>
        <end position="268"/>
    </location>
</feature>
<feature type="region of interest" description="Disordered" evidence="1">
    <location>
        <begin position="608"/>
        <end position="627"/>
    </location>
</feature>
<protein>
    <submittedName>
        <fullName evidence="2">Uncharacterized protein</fullName>
    </submittedName>
</protein>
<dbReference type="AlphaFoldDB" id="A0A9P6AU26"/>
<proteinExistence type="predicted"/>
<accession>A0A9P6AU26</accession>
<reference evidence="2" key="1">
    <citation type="journal article" date="2020" name="Nat. Commun.">
        <title>Large-scale genome sequencing of mycorrhizal fungi provides insights into the early evolution of symbiotic traits.</title>
        <authorList>
            <person name="Miyauchi S."/>
            <person name="Kiss E."/>
            <person name="Kuo A."/>
            <person name="Drula E."/>
            <person name="Kohler A."/>
            <person name="Sanchez-Garcia M."/>
            <person name="Morin E."/>
            <person name="Andreopoulos B."/>
            <person name="Barry K.W."/>
            <person name="Bonito G."/>
            <person name="Buee M."/>
            <person name="Carver A."/>
            <person name="Chen C."/>
            <person name="Cichocki N."/>
            <person name="Clum A."/>
            <person name="Culley D."/>
            <person name="Crous P.W."/>
            <person name="Fauchery L."/>
            <person name="Girlanda M."/>
            <person name="Hayes R.D."/>
            <person name="Keri Z."/>
            <person name="LaButti K."/>
            <person name="Lipzen A."/>
            <person name="Lombard V."/>
            <person name="Magnuson J."/>
            <person name="Maillard F."/>
            <person name="Murat C."/>
            <person name="Nolan M."/>
            <person name="Ohm R.A."/>
            <person name="Pangilinan J."/>
            <person name="Pereira M.F."/>
            <person name="Perotto S."/>
            <person name="Peter M."/>
            <person name="Pfister S."/>
            <person name="Riley R."/>
            <person name="Sitrit Y."/>
            <person name="Stielow J.B."/>
            <person name="Szollosi G."/>
            <person name="Zifcakova L."/>
            <person name="Stursova M."/>
            <person name="Spatafora J.W."/>
            <person name="Tedersoo L."/>
            <person name="Vaario L.M."/>
            <person name="Yamada A."/>
            <person name="Yan M."/>
            <person name="Wang P."/>
            <person name="Xu J."/>
            <person name="Bruns T."/>
            <person name="Baldrian P."/>
            <person name="Vilgalys R."/>
            <person name="Dunand C."/>
            <person name="Henrissat B."/>
            <person name="Grigoriev I.V."/>
            <person name="Hibbett D."/>
            <person name="Nagy L.G."/>
            <person name="Martin F.M."/>
        </authorList>
    </citation>
    <scope>NUCLEOTIDE SEQUENCE</scope>
    <source>
        <strain evidence="2">UP504</strain>
    </source>
</reference>
<keyword evidence="3" id="KW-1185">Reference proteome</keyword>
<evidence type="ECO:0000256" key="1">
    <source>
        <dbReference type="SAM" id="MobiDB-lite"/>
    </source>
</evidence>
<comment type="caution">
    <text evidence="2">The sequence shown here is derived from an EMBL/GenBank/DDBJ whole genome shotgun (WGS) entry which is preliminary data.</text>
</comment>
<dbReference type="EMBL" id="MU128996">
    <property type="protein sequence ID" value="KAF9511724.1"/>
    <property type="molecule type" value="Genomic_DNA"/>
</dbReference>
<dbReference type="Proteomes" id="UP000886523">
    <property type="component" value="Unassembled WGS sequence"/>
</dbReference>
<feature type="region of interest" description="Disordered" evidence="1">
    <location>
        <begin position="56"/>
        <end position="81"/>
    </location>
</feature>
<name>A0A9P6AU26_9AGAM</name>
<feature type="region of interest" description="Disordered" evidence="1">
    <location>
        <begin position="493"/>
        <end position="537"/>
    </location>
</feature>
<feature type="region of interest" description="Disordered" evidence="1">
    <location>
        <begin position="128"/>
        <end position="204"/>
    </location>
</feature>
<evidence type="ECO:0000313" key="2">
    <source>
        <dbReference type="EMBL" id="KAF9511724.1"/>
    </source>
</evidence>
<feature type="compositionally biased region" description="Basic and acidic residues" evidence="1">
    <location>
        <begin position="225"/>
        <end position="237"/>
    </location>
</feature>
<evidence type="ECO:0000313" key="3">
    <source>
        <dbReference type="Proteomes" id="UP000886523"/>
    </source>
</evidence>
<feature type="compositionally biased region" description="Polar residues" evidence="1">
    <location>
        <begin position="238"/>
        <end position="253"/>
    </location>
</feature>
<feature type="compositionally biased region" description="Polar residues" evidence="1">
    <location>
        <begin position="178"/>
        <end position="190"/>
    </location>
</feature>
<feature type="compositionally biased region" description="Polar residues" evidence="1">
    <location>
        <begin position="8"/>
        <end position="21"/>
    </location>
</feature>